<dbReference type="SUPFAM" id="SSF55083">
    <property type="entry name" value="6-hydroxymethyl-7,8-dihydropterin pyrophosphokinase, HPPK"/>
    <property type="match status" value="1"/>
</dbReference>
<evidence type="ECO:0000256" key="3">
    <source>
        <dbReference type="ARBA" id="ARBA00013253"/>
    </source>
</evidence>
<evidence type="ECO:0000256" key="6">
    <source>
        <dbReference type="ARBA" id="ARBA00022741"/>
    </source>
</evidence>
<keyword evidence="15" id="KW-1185">Reference proteome</keyword>
<feature type="domain" description="7,8-dihydro-6-hydroxymethylpterin-pyrophosphokinase" evidence="13">
    <location>
        <begin position="6"/>
        <end position="130"/>
    </location>
</feature>
<reference evidence="15" key="1">
    <citation type="journal article" date="2019" name="Int. J. Syst. Evol. Microbiol.">
        <title>The Global Catalogue of Microorganisms (GCM) 10K type strain sequencing project: providing services to taxonomists for standard genome sequencing and annotation.</title>
        <authorList>
            <consortium name="The Broad Institute Genomics Platform"/>
            <consortium name="The Broad Institute Genome Sequencing Center for Infectious Disease"/>
            <person name="Wu L."/>
            <person name="Ma J."/>
        </authorList>
    </citation>
    <scope>NUCLEOTIDE SEQUENCE [LARGE SCALE GENOMIC DNA]</scope>
    <source>
        <strain evidence="15">JCM 18392</strain>
    </source>
</reference>
<dbReference type="RefSeq" id="WP_345294160.1">
    <property type="nucleotide sequence ID" value="NZ_BAABJY010000001.1"/>
</dbReference>
<evidence type="ECO:0000256" key="12">
    <source>
        <dbReference type="ARBA" id="ARBA00033413"/>
    </source>
</evidence>
<keyword evidence="5" id="KW-0808">Transferase</keyword>
<evidence type="ECO:0000256" key="1">
    <source>
        <dbReference type="ARBA" id="ARBA00005051"/>
    </source>
</evidence>
<evidence type="ECO:0000256" key="4">
    <source>
        <dbReference type="ARBA" id="ARBA00016218"/>
    </source>
</evidence>
<dbReference type="EMBL" id="BAABJY010000001">
    <property type="protein sequence ID" value="GAA4858260.1"/>
    <property type="molecule type" value="Genomic_DNA"/>
</dbReference>
<keyword evidence="7" id="KW-0418">Kinase</keyword>
<evidence type="ECO:0000256" key="10">
    <source>
        <dbReference type="ARBA" id="ARBA00029409"/>
    </source>
</evidence>
<evidence type="ECO:0000256" key="5">
    <source>
        <dbReference type="ARBA" id="ARBA00022679"/>
    </source>
</evidence>
<comment type="caution">
    <text evidence="14">The sequence shown here is derived from an EMBL/GenBank/DDBJ whole genome shotgun (WGS) entry which is preliminary data.</text>
</comment>
<dbReference type="Gene3D" id="3.30.70.560">
    <property type="entry name" value="7,8-Dihydro-6-hydroxymethylpterin-pyrophosphokinase HPPK"/>
    <property type="match status" value="1"/>
</dbReference>
<comment type="function">
    <text evidence="10">Catalyzes the transfer of pyrophosphate from adenosine triphosphate (ATP) to 6-hydroxymethyl-7,8-dihydropterin, an enzymatic step in folate biosynthesis pathway.</text>
</comment>
<comment type="pathway">
    <text evidence="1">Cofactor biosynthesis; tetrahydrofolate biosynthesis; 2-amino-4-hydroxy-6-hydroxymethyl-7,8-dihydropteridine diphosphate from 7,8-dihydroneopterin triphosphate: step 4/4.</text>
</comment>
<dbReference type="PANTHER" id="PTHR43071:SF1">
    <property type="entry name" value="2-AMINO-4-HYDROXY-6-HYDROXYMETHYLDIHYDROPTERIDINE PYROPHOSPHOKINASE"/>
    <property type="match status" value="1"/>
</dbReference>
<dbReference type="PANTHER" id="PTHR43071">
    <property type="entry name" value="2-AMINO-4-HYDROXY-6-HYDROXYMETHYLDIHYDROPTERIDINE PYROPHOSPHOKINASE"/>
    <property type="match status" value="1"/>
</dbReference>
<accession>A0ABP9DRT3</accession>
<keyword evidence="6" id="KW-0547">Nucleotide-binding</keyword>
<evidence type="ECO:0000256" key="8">
    <source>
        <dbReference type="ARBA" id="ARBA00022840"/>
    </source>
</evidence>
<dbReference type="NCBIfam" id="TIGR01498">
    <property type="entry name" value="folK"/>
    <property type="match status" value="1"/>
</dbReference>
<evidence type="ECO:0000256" key="11">
    <source>
        <dbReference type="ARBA" id="ARBA00029766"/>
    </source>
</evidence>
<evidence type="ECO:0000256" key="7">
    <source>
        <dbReference type="ARBA" id="ARBA00022777"/>
    </source>
</evidence>
<evidence type="ECO:0000259" key="13">
    <source>
        <dbReference type="Pfam" id="PF01288"/>
    </source>
</evidence>
<dbReference type="InterPro" id="IPR035907">
    <property type="entry name" value="Hppk_sf"/>
</dbReference>
<name>A0ABP9DRT3_9GAMM</name>
<dbReference type="Proteomes" id="UP001501323">
    <property type="component" value="Unassembled WGS sequence"/>
</dbReference>
<dbReference type="InterPro" id="IPR000550">
    <property type="entry name" value="Hppk"/>
</dbReference>
<evidence type="ECO:0000256" key="9">
    <source>
        <dbReference type="ARBA" id="ARBA00022909"/>
    </source>
</evidence>
<sequence>MARACLSLGSNVSPEANLRSAIAALRARFGPLLLSRVYRTGAVGFDGADFLNAAAVVETVMDPLALDAWLHGLEDAHGRDRAAPRFGDRTLDIDLVLYDDLVLEGPGHLRLPRDELRHAFVLRPLAEIAPGMVEPRSGRTLAQLWAESPERDAPMVEVEGFGAD</sequence>
<organism evidence="14 15">
    <name type="scientific">Luteimonas vadosa</name>
    <dbReference type="NCBI Taxonomy" id="1165507"/>
    <lineage>
        <taxon>Bacteria</taxon>
        <taxon>Pseudomonadati</taxon>
        <taxon>Pseudomonadota</taxon>
        <taxon>Gammaproteobacteria</taxon>
        <taxon>Lysobacterales</taxon>
        <taxon>Lysobacteraceae</taxon>
        <taxon>Luteimonas</taxon>
    </lineage>
</organism>
<keyword evidence="8" id="KW-0067">ATP-binding</keyword>
<gene>
    <name evidence="14" type="primary">folK_1</name>
    <name evidence="14" type="ORF">GCM10023332_07610</name>
</gene>
<proteinExistence type="inferred from homology"/>
<dbReference type="CDD" id="cd00483">
    <property type="entry name" value="HPPK"/>
    <property type="match status" value="1"/>
</dbReference>
<dbReference type="EC" id="2.7.6.3" evidence="3"/>
<evidence type="ECO:0000313" key="14">
    <source>
        <dbReference type="EMBL" id="GAA4858260.1"/>
    </source>
</evidence>
<dbReference type="Pfam" id="PF01288">
    <property type="entry name" value="HPPK"/>
    <property type="match status" value="1"/>
</dbReference>
<protein>
    <recommendedName>
        <fullName evidence="4">2-amino-4-hydroxy-6-hydroxymethyldihydropteridine pyrophosphokinase</fullName>
        <ecNumber evidence="3">2.7.6.3</ecNumber>
    </recommendedName>
    <alternativeName>
        <fullName evidence="11">6-hydroxymethyl-7,8-dihydropterin pyrophosphokinase</fullName>
    </alternativeName>
    <alternativeName>
        <fullName evidence="12">7,8-dihydro-6-hydroxymethylpterin-pyrophosphokinase</fullName>
    </alternativeName>
</protein>
<evidence type="ECO:0000313" key="15">
    <source>
        <dbReference type="Proteomes" id="UP001501323"/>
    </source>
</evidence>
<comment type="similarity">
    <text evidence="2">Belongs to the HPPK family.</text>
</comment>
<keyword evidence="9" id="KW-0289">Folate biosynthesis</keyword>
<evidence type="ECO:0000256" key="2">
    <source>
        <dbReference type="ARBA" id="ARBA00005810"/>
    </source>
</evidence>